<dbReference type="AlphaFoldDB" id="L5LL68"/>
<comment type="similarity">
    <text evidence="1">Belongs to the eukaryotic ribosomal protein eL31 family.</text>
</comment>
<protein>
    <submittedName>
        <fullName evidence="4">Leucine-rich repeat-containing protein 34</fullName>
    </submittedName>
</protein>
<dbReference type="SMART" id="SM01380">
    <property type="entry name" value="Ribosomal_L31e"/>
    <property type="match status" value="1"/>
</dbReference>
<dbReference type="SUPFAM" id="SSF54575">
    <property type="entry name" value="Ribosomal protein L31e"/>
    <property type="match status" value="1"/>
</dbReference>
<dbReference type="InterPro" id="IPR023621">
    <property type="entry name" value="Ribosomal_eL31_dom_sf"/>
</dbReference>
<accession>L5LL68</accession>
<keyword evidence="5" id="KW-1185">Reference proteome</keyword>
<dbReference type="InterPro" id="IPR000054">
    <property type="entry name" value="Ribosomal_eL31"/>
</dbReference>
<dbReference type="PANTHER" id="PTHR10956">
    <property type="entry name" value="60S RIBOSOMAL PROTEIN L31"/>
    <property type="match status" value="1"/>
</dbReference>
<gene>
    <name evidence="4" type="ORF">MDA_GLEAN10015789</name>
</gene>
<keyword evidence="3" id="KW-0687">Ribonucleoprotein</keyword>
<dbReference type="Pfam" id="PF01198">
    <property type="entry name" value="Ribosomal_L31e"/>
    <property type="match status" value="1"/>
</dbReference>
<dbReference type="GO" id="GO:0022625">
    <property type="term" value="C:cytosolic large ribosomal subunit"/>
    <property type="evidence" value="ECO:0007669"/>
    <property type="project" value="TreeGrafter"/>
</dbReference>
<reference evidence="5" key="1">
    <citation type="journal article" date="2013" name="Science">
        <title>Comparative analysis of bat genomes provides insight into the evolution of flight and immunity.</title>
        <authorList>
            <person name="Zhang G."/>
            <person name="Cowled C."/>
            <person name="Shi Z."/>
            <person name="Huang Z."/>
            <person name="Bishop-Lilly K.A."/>
            <person name="Fang X."/>
            <person name="Wynne J.W."/>
            <person name="Xiong Z."/>
            <person name="Baker M.L."/>
            <person name="Zhao W."/>
            <person name="Tachedjian M."/>
            <person name="Zhu Y."/>
            <person name="Zhou P."/>
            <person name="Jiang X."/>
            <person name="Ng J."/>
            <person name="Yang L."/>
            <person name="Wu L."/>
            <person name="Xiao J."/>
            <person name="Feng Y."/>
            <person name="Chen Y."/>
            <person name="Sun X."/>
            <person name="Zhang Y."/>
            <person name="Marsh G.A."/>
            <person name="Crameri G."/>
            <person name="Broder C.C."/>
            <person name="Frey K.G."/>
            <person name="Wang L.F."/>
            <person name="Wang J."/>
        </authorList>
    </citation>
    <scope>NUCLEOTIDE SEQUENCE [LARGE SCALE GENOMIC DNA]</scope>
</reference>
<evidence type="ECO:0000256" key="2">
    <source>
        <dbReference type="ARBA" id="ARBA00022980"/>
    </source>
</evidence>
<evidence type="ECO:0000313" key="4">
    <source>
        <dbReference type="EMBL" id="ELK27174.1"/>
    </source>
</evidence>
<dbReference type="EMBL" id="KB110502">
    <property type="protein sequence ID" value="ELK27174.1"/>
    <property type="molecule type" value="Genomic_DNA"/>
</dbReference>
<dbReference type="Gene3D" id="3.10.440.10">
    <property type="match status" value="1"/>
</dbReference>
<dbReference type="PANTHER" id="PTHR10956:SF0">
    <property type="entry name" value="60S RIBOSOMAL PROTEIN L31"/>
    <property type="match status" value="1"/>
</dbReference>
<dbReference type="GO" id="GO:0002181">
    <property type="term" value="P:cytoplasmic translation"/>
    <property type="evidence" value="ECO:0007669"/>
    <property type="project" value="TreeGrafter"/>
</dbReference>
<proteinExistence type="inferred from homology"/>
<evidence type="ECO:0000256" key="1">
    <source>
        <dbReference type="ARBA" id="ARBA00010808"/>
    </source>
</evidence>
<keyword evidence="2" id="KW-0689">Ribosomal protein</keyword>
<dbReference type="GO" id="GO:0003735">
    <property type="term" value="F:structural constituent of ribosome"/>
    <property type="evidence" value="ECO:0007669"/>
    <property type="project" value="InterPro"/>
</dbReference>
<sequence length="219" mass="24632">MAVGFKKGVPWEPRDTQKFVIKKMGTPDICIDTRLNKAASAKGIRNAPYCIWMQLSRTWNEDGDSPNKLYLLVTYVPVTTLKNLQTVTVEKNELLFALTQKQSVTGINLNRPTLCGESLASHNRSLKVLSIVSSNIEGEGPVARSQSMKTNPTVSNTYIRGNKFDETTDVAYSYFIQMSCLKLDNTNVEPFVGDGHRYRAEVYNGRKKTRRSTAMKNKL</sequence>
<name>L5LL68_MYODS</name>
<dbReference type="SUPFAM" id="SSF52047">
    <property type="entry name" value="RNI-like"/>
    <property type="match status" value="1"/>
</dbReference>
<evidence type="ECO:0000256" key="3">
    <source>
        <dbReference type="ARBA" id="ARBA00023274"/>
    </source>
</evidence>
<organism evidence="4 5">
    <name type="scientific">Myotis davidii</name>
    <name type="common">David's myotis</name>
    <dbReference type="NCBI Taxonomy" id="225400"/>
    <lineage>
        <taxon>Eukaryota</taxon>
        <taxon>Metazoa</taxon>
        <taxon>Chordata</taxon>
        <taxon>Craniata</taxon>
        <taxon>Vertebrata</taxon>
        <taxon>Euteleostomi</taxon>
        <taxon>Mammalia</taxon>
        <taxon>Eutheria</taxon>
        <taxon>Laurasiatheria</taxon>
        <taxon>Chiroptera</taxon>
        <taxon>Yangochiroptera</taxon>
        <taxon>Vespertilionidae</taxon>
        <taxon>Myotis</taxon>
    </lineage>
</organism>
<evidence type="ECO:0000313" key="5">
    <source>
        <dbReference type="Proteomes" id="UP000010556"/>
    </source>
</evidence>
<dbReference type="Proteomes" id="UP000010556">
    <property type="component" value="Unassembled WGS sequence"/>
</dbReference>